<gene>
    <name evidence="2" type="ORF">KSZ_52830</name>
</gene>
<keyword evidence="3" id="KW-1185">Reference proteome</keyword>
<evidence type="ECO:0000313" key="3">
    <source>
        <dbReference type="Proteomes" id="UP000635565"/>
    </source>
</evidence>
<protein>
    <recommendedName>
        <fullName evidence="4">Chitin-binding type-4 domain-containing protein</fullName>
    </recommendedName>
</protein>
<organism evidence="2 3">
    <name type="scientific">Dictyobacter formicarum</name>
    <dbReference type="NCBI Taxonomy" id="2778368"/>
    <lineage>
        <taxon>Bacteria</taxon>
        <taxon>Bacillati</taxon>
        <taxon>Chloroflexota</taxon>
        <taxon>Ktedonobacteria</taxon>
        <taxon>Ktedonobacterales</taxon>
        <taxon>Dictyobacteraceae</taxon>
        <taxon>Dictyobacter</taxon>
    </lineage>
</organism>
<comment type="caution">
    <text evidence="2">The sequence shown here is derived from an EMBL/GenBank/DDBJ whole genome shotgun (WGS) entry which is preliminary data.</text>
</comment>
<evidence type="ECO:0000313" key="2">
    <source>
        <dbReference type="EMBL" id="GHO87277.1"/>
    </source>
</evidence>
<evidence type="ECO:0000256" key="1">
    <source>
        <dbReference type="SAM" id="MobiDB-lite"/>
    </source>
</evidence>
<reference evidence="2 3" key="1">
    <citation type="journal article" date="2021" name="Int. J. Syst. Evol. Microbiol.">
        <title>Reticulibacter mediterranei gen. nov., sp. nov., within the new family Reticulibacteraceae fam. nov., and Ktedonospora formicarum gen. nov., sp. nov., Ktedonobacter robiniae sp. nov., Dictyobacter formicarum sp. nov. and Dictyobacter arantiisoli sp. nov., belonging to the class Ktedonobacteria.</title>
        <authorList>
            <person name="Yabe S."/>
            <person name="Zheng Y."/>
            <person name="Wang C.M."/>
            <person name="Sakai Y."/>
            <person name="Abe K."/>
            <person name="Yokota A."/>
            <person name="Donadio S."/>
            <person name="Cavaletti L."/>
            <person name="Monciardini P."/>
        </authorList>
    </citation>
    <scope>NUCLEOTIDE SEQUENCE [LARGE SCALE GENOMIC DNA]</scope>
    <source>
        <strain evidence="2 3">SOSP1-9</strain>
    </source>
</reference>
<feature type="compositionally biased region" description="Low complexity" evidence="1">
    <location>
        <begin position="28"/>
        <end position="56"/>
    </location>
</feature>
<proteinExistence type="predicted"/>
<dbReference type="EMBL" id="BNJJ01000016">
    <property type="protein sequence ID" value="GHO87277.1"/>
    <property type="molecule type" value="Genomic_DNA"/>
</dbReference>
<name>A0ABQ3VN68_9CHLR</name>
<evidence type="ECO:0008006" key="4">
    <source>
        <dbReference type="Google" id="ProtNLM"/>
    </source>
</evidence>
<feature type="region of interest" description="Disordered" evidence="1">
    <location>
        <begin position="19"/>
        <end position="60"/>
    </location>
</feature>
<sequence length="176" mass="18729">MVFVFIMAQSLPLTQTTVSTNVAPEPNTKPVATKPATTQPAATQPQTTPTATPTTPISGNLYVDNTSITNGVDMRTGQPLQPTQTFRLGQSVYVTMIIHQAAYSGAICLDWSVNNHVYPYSNPATPGGATYLAQTSAYFYYKPGSVGSGSVDISWASSTACTDKVPIQHFLFTVTA</sequence>
<accession>A0ABQ3VN68</accession>
<dbReference type="Proteomes" id="UP000635565">
    <property type="component" value="Unassembled WGS sequence"/>
</dbReference>